<keyword evidence="2" id="KW-0472">Membrane</keyword>
<evidence type="ECO:0000313" key="3">
    <source>
        <dbReference type="EMBL" id="GAP50273.1"/>
    </source>
</evidence>
<keyword evidence="2" id="KW-1133">Transmembrane helix</keyword>
<evidence type="ECO:0000256" key="2">
    <source>
        <dbReference type="SAM" id="Phobius"/>
    </source>
</evidence>
<dbReference type="AlphaFoldDB" id="A0A0K8PR90"/>
<feature type="non-terminal residue" evidence="3">
    <location>
        <position position="118"/>
    </location>
</feature>
<feature type="transmembrane region" description="Helical" evidence="2">
    <location>
        <begin position="99"/>
        <end position="117"/>
    </location>
</feature>
<name>A0A0K8PR90_STRAJ</name>
<evidence type="ECO:0000256" key="1">
    <source>
        <dbReference type="SAM" id="MobiDB-lite"/>
    </source>
</evidence>
<feature type="region of interest" description="Disordered" evidence="1">
    <location>
        <begin position="58"/>
        <end position="79"/>
    </location>
</feature>
<dbReference type="EMBL" id="DF968329">
    <property type="protein sequence ID" value="GAP50273.1"/>
    <property type="molecule type" value="Genomic_DNA"/>
</dbReference>
<sequence length="118" mass="12575">MPHAYCPSTDDTFSAVSGYRSIDLTLGIRQRRPARLQAHRTRQACPADVRCPSGIHFSAVGPSSGHAPPDGQPPPAEERQMKGMLRACRVPWWGGGRRAGVLVAVTVLVVGLLSGFGS</sequence>
<dbReference type="Proteomes" id="UP000053859">
    <property type="component" value="Unassembled WGS sequence"/>
</dbReference>
<protein>
    <submittedName>
        <fullName evidence="3">Putative Alpha-L-arabinofuranosidase</fullName>
    </submittedName>
</protein>
<accession>A0A0K8PR90</accession>
<evidence type="ECO:0000313" key="4">
    <source>
        <dbReference type="Proteomes" id="UP000053859"/>
    </source>
</evidence>
<proteinExistence type="predicted"/>
<keyword evidence="2" id="KW-0812">Transmembrane</keyword>
<organism evidence="3 4">
    <name type="scientific">Streptomyces azureus</name>
    <dbReference type="NCBI Taxonomy" id="146537"/>
    <lineage>
        <taxon>Bacteria</taxon>
        <taxon>Bacillati</taxon>
        <taxon>Actinomycetota</taxon>
        <taxon>Actinomycetes</taxon>
        <taxon>Kitasatosporales</taxon>
        <taxon>Streptomycetaceae</taxon>
        <taxon>Streptomyces</taxon>
    </lineage>
</organism>
<reference evidence="3" key="1">
    <citation type="journal article" date="2015" name="Genome Announc.">
        <title>Draft Genome Sequence of Thiostrepton-Producing Streptomyces azureus ATCC 14921.</title>
        <authorList>
            <person name="Sakihara K."/>
            <person name="Maeda J."/>
            <person name="Tashiro K."/>
            <person name="Fujino Y."/>
            <person name="Kuhara S."/>
            <person name="Ohshima T."/>
            <person name="Ogata S."/>
            <person name="Doi K."/>
        </authorList>
    </citation>
    <scope>NUCLEOTIDE SEQUENCE [LARGE SCALE GENOMIC DNA]</scope>
    <source>
        <strain evidence="3">ATCC14921</strain>
    </source>
</reference>
<gene>
    <name evidence="3" type="ORF">SAZU_5129</name>
</gene>
<keyword evidence="4" id="KW-1185">Reference proteome</keyword>